<dbReference type="Proteomes" id="UP000305778">
    <property type="component" value="Unassembled WGS sequence"/>
</dbReference>
<keyword evidence="2" id="KW-1185">Reference proteome</keyword>
<comment type="caution">
    <text evidence="1">The sequence shown here is derived from an EMBL/GenBank/DDBJ whole genome shotgun (WGS) entry which is preliminary data.</text>
</comment>
<proteinExistence type="predicted"/>
<accession>A0A4U0RXK3</accession>
<protein>
    <submittedName>
        <fullName evidence="1">Uncharacterized protein</fullName>
    </submittedName>
</protein>
<name>A0A4U0RXK3_9ACTN</name>
<gene>
    <name evidence="1" type="ORF">FCI23_42910</name>
</gene>
<sequence>MQDAIFIAASPGTSWPLTIEEFEVRIRERYLEVLTSAEYEPVGDHDYLAFEVDLDGERRHGSYFDHSHLILSDAPPAFWTDTIVWFLALLPAGTPAVAMVETNPDTVPVPLGATADNVRELLDARSGPRSSC</sequence>
<evidence type="ECO:0000313" key="1">
    <source>
        <dbReference type="EMBL" id="TKA00383.1"/>
    </source>
</evidence>
<organism evidence="1 2">
    <name type="scientific">Actinacidiphila oryziradicis</name>
    <dbReference type="NCBI Taxonomy" id="2571141"/>
    <lineage>
        <taxon>Bacteria</taxon>
        <taxon>Bacillati</taxon>
        <taxon>Actinomycetota</taxon>
        <taxon>Actinomycetes</taxon>
        <taxon>Kitasatosporales</taxon>
        <taxon>Streptomycetaceae</taxon>
        <taxon>Actinacidiphila</taxon>
    </lineage>
</organism>
<evidence type="ECO:0000313" key="2">
    <source>
        <dbReference type="Proteomes" id="UP000305778"/>
    </source>
</evidence>
<reference evidence="1 2" key="1">
    <citation type="submission" date="2019-04" db="EMBL/GenBank/DDBJ databases">
        <title>Streptomyces oryziradicis sp. nov., a novel actinomycete isolated from rhizosphere soil of rice (Oryza sativa L.).</title>
        <authorList>
            <person name="Li C."/>
        </authorList>
    </citation>
    <scope>NUCLEOTIDE SEQUENCE [LARGE SCALE GENOMIC DNA]</scope>
    <source>
        <strain evidence="1 2">NEAU-C40</strain>
    </source>
</reference>
<dbReference type="RefSeq" id="WP_136729487.1">
    <property type="nucleotide sequence ID" value="NZ_SUMC01000086.1"/>
</dbReference>
<dbReference type="OrthoDB" id="4240008at2"/>
<dbReference type="AlphaFoldDB" id="A0A4U0RXK3"/>
<dbReference type="EMBL" id="SUMC01000086">
    <property type="protein sequence ID" value="TKA00383.1"/>
    <property type="molecule type" value="Genomic_DNA"/>
</dbReference>